<dbReference type="InterPro" id="IPR006084">
    <property type="entry name" value="XPG/Rad2"/>
</dbReference>
<protein>
    <recommendedName>
        <fullName evidence="3">XPG-I domain-containing protein</fullName>
    </recommendedName>
</protein>
<proteinExistence type="predicted"/>
<dbReference type="GO" id="GO:0004520">
    <property type="term" value="F:DNA endonuclease activity"/>
    <property type="evidence" value="ECO:0007669"/>
    <property type="project" value="TreeGrafter"/>
</dbReference>
<comment type="subcellular location">
    <subcellularLocation>
        <location evidence="1">Nucleus</location>
    </subcellularLocation>
</comment>
<dbReference type="AlphaFoldDB" id="A0A6N2ML53"/>
<dbReference type="InterPro" id="IPR029060">
    <property type="entry name" value="PIN-like_dom_sf"/>
</dbReference>
<reference evidence="4" key="1">
    <citation type="submission" date="2019-03" db="EMBL/GenBank/DDBJ databases">
        <authorList>
            <person name="Mank J."/>
            <person name="Almeida P."/>
        </authorList>
    </citation>
    <scope>NUCLEOTIDE SEQUENCE</scope>
    <source>
        <strain evidence="4">78183</strain>
    </source>
</reference>
<evidence type="ECO:0000256" key="1">
    <source>
        <dbReference type="ARBA" id="ARBA00004123"/>
    </source>
</evidence>
<dbReference type="Gene3D" id="3.40.50.1010">
    <property type="entry name" value="5'-nuclease"/>
    <property type="match status" value="1"/>
</dbReference>
<keyword evidence="2" id="KW-0539">Nucleus</keyword>
<dbReference type="PANTHER" id="PTHR16171">
    <property type="entry name" value="DNA REPAIR PROTEIN COMPLEMENTING XP-G CELLS-RELATED"/>
    <property type="match status" value="1"/>
</dbReference>
<evidence type="ECO:0000256" key="2">
    <source>
        <dbReference type="ARBA" id="ARBA00023242"/>
    </source>
</evidence>
<dbReference type="GO" id="GO:0003697">
    <property type="term" value="F:single-stranded DNA binding"/>
    <property type="evidence" value="ECO:0007669"/>
    <property type="project" value="TreeGrafter"/>
</dbReference>
<dbReference type="Pfam" id="PF00867">
    <property type="entry name" value="XPG_I"/>
    <property type="match status" value="1"/>
</dbReference>
<dbReference type="PANTHER" id="PTHR16171:SF7">
    <property type="entry name" value="DNA REPAIR PROTEIN RAD2"/>
    <property type="match status" value="1"/>
</dbReference>
<dbReference type="GO" id="GO:0005634">
    <property type="term" value="C:nucleus"/>
    <property type="evidence" value="ECO:0007669"/>
    <property type="project" value="UniProtKB-SubCell"/>
</dbReference>
<gene>
    <name evidence="4" type="ORF">SVIM_LOCUS375714</name>
</gene>
<accession>A0A6N2ML53</accession>
<evidence type="ECO:0000313" key="4">
    <source>
        <dbReference type="EMBL" id="VFU54000.1"/>
    </source>
</evidence>
<dbReference type="InterPro" id="IPR006086">
    <property type="entry name" value="XPG-I_dom"/>
</dbReference>
<feature type="domain" description="XPG-I" evidence="3">
    <location>
        <begin position="128"/>
        <end position="199"/>
    </location>
</feature>
<dbReference type="PRINTS" id="PR00853">
    <property type="entry name" value="XPGRADSUPER"/>
</dbReference>
<organism evidence="4">
    <name type="scientific">Salix viminalis</name>
    <name type="common">Common osier</name>
    <name type="synonym">Basket willow</name>
    <dbReference type="NCBI Taxonomy" id="40686"/>
    <lineage>
        <taxon>Eukaryota</taxon>
        <taxon>Viridiplantae</taxon>
        <taxon>Streptophyta</taxon>
        <taxon>Embryophyta</taxon>
        <taxon>Tracheophyta</taxon>
        <taxon>Spermatophyta</taxon>
        <taxon>Magnoliopsida</taxon>
        <taxon>eudicotyledons</taxon>
        <taxon>Gunneridae</taxon>
        <taxon>Pentapetalae</taxon>
        <taxon>rosids</taxon>
        <taxon>fabids</taxon>
        <taxon>Malpighiales</taxon>
        <taxon>Salicaceae</taxon>
        <taxon>Saliceae</taxon>
        <taxon>Salix</taxon>
    </lineage>
</organism>
<evidence type="ECO:0000259" key="3">
    <source>
        <dbReference type="SMART" id="SM00484"/>
    </source>
</evidence>
<dbReference type="SMART" id="SM00484">
    <property type="entry name" value="XPGI"/>
    <property type="match status" value="1"/>
</dbReference>
<dbReference type="CDD" id="cd09868">
    <property type="entry name" value="PIN_XPG_RAD2"/>
    <property type="match status" value="1"/>
</dbReference>
<dbReference type="SUPFAM" id="SSF88723">
    <property type="entry name" value="PIN domain-like"/>
    <property type="match status" value="1"/>
</dbReference>
<sequence>MYGRRLSHLVIVRHFQPGSLSIGLIHRNYRSGLGSLPLSLLNSIVHVHIMHATAKRHHSQMKLPRVKMGPSTSSTDAVSVRWSMDLQRNFMEKKTQKTILVKGNMRKLERNAESVRKEMFTKCQELLHMFCLLYIIAPMEAEAPCAYMELADYVDGTVTDDADVFLFGARSVYKNIFDDRKYVETYFMKDLAILGKFDVQTGLGVRKKESKVGGSEANCIGNGMERTNPSGLNIPQAHEEKQSADHAQVRNVSKNWHLPSSFPREAVISAYSYPYVDKSTEPFTWGKPDLHSLHRKLDSLGEYLAILFLLLCINKCIEIDKITQFCYNNYKQNLSSLQYHQQIGIRAHFS</sequence>
<name>A0A6N2ML53_SALVM</name>
<dbReference type="EMBL" id="CAADRP010001821">
    <property type="protein sequence ID" value="VFU54000.1"/>
    <property type="molecule type" value="Genomic_DNA"/>
</dbReference>